<dbReference type="Proteomes" id="UP000218238">
    <property type="component" value="Unassembled WGS sequence"/>
</dbReference>
<dbReference type="RefSeq" id="WP_095721160.1">
    <property type="nucleotide sequence ID" value="NZ_NTFS01000059.1"/>
</dbReference>
<keyword evidence="3" id="KW-1185">Reference proteome</keyword>
<proteinExistence type="predicted"/>
<dbReference type="EMBL" id="NTFS01000059">
    <property type="protein sequence ID" value="PAX58360.1"/>
    <property type="molecule type" value="Genomic_DNA"/>
</dbReference>
<reference evidence="2 3" key="1">
    <citation type="submission" date="2017-08" db="EMBL/GenBank/DDBJ databases">
        <title>Draft genome sequence of filamentous cyanobacterium Calothrix elsteri CCALA 953.</title>
        <authorList>
            <person name="Gagunashvili A.N."/>
            <person name="Elster J."/>
            <person name="Andresson O.S."/>
        </authorList>
    </citation>
    <scope>NUCLEOTIDE SEQUENCE [LARGE SCALE GENOMIC DNA]</scope>
    <source>
        <strain evidence="2 3">CCALA 953</strain>
    </source>
</reference>
<evidence type="ECO:0000313" key="3">
    <source>
        <dbReference type="Proteomes" id="UP000218238"/>
    </source>
</evidence>
<evidence type="ECO:0000313" key="2">
    <source>
        <dbReference type="EMBL" id="PAX58360.1"/>
    </source>
</evidence>
<comment type="caution">
    <text evidence="2">The sequence shown here is derived from an EMBL/GenBank/DDBJ whole genome shotgun (WGS) entry which is preliminary data.</text>
</comment>
<sequence>MVKTVSPKGNNLFKIEVPLILIDSGELPGSIKTELTDKPAELSVTTYQDECDSYFDVNTSYWYIKFPRLRYYTRSNNCKPPSNPSPKPPLFPTPPVIESTCNINGLALAYEKYYVNSEDGRYHRNISNPNCLNYQELKIHITQFDYSTTVTPLGRYNNRDYYYLATWICEVDYRFNSHWASSYSLAGTPGNSWEDFIDFYSQEGWDIPSDYESNGRAMFTFKKSIKVTSYYDSNRNPTHVLDEEKYRGFLKNFPGVQFMDTNRYSDLVSNIYIPTDRSQSLSSYTYYEPREDLTIDSVFGNRSFTLVNTEYDSFYGRYVYSYTSTYRFVNFAIAGFICIKGIFPPPVPEKLPPPPPKPMSCCPNVRENDALLKLIAKRIGVYDYPVSVPKIITDESQGNISLENLTRFTSYLAKQLDAVSGNYPIEIEIADSDLTQEGNQKQTIKIPNAAEGIAEALGQLLVIRSETNAILNATIRALVDIASTKQATLITHDYARANSEFLGYKGKQVMRKVPFAIDVGKERLDELLQESEIEIKGFENDDKDDIKDLLIPLMDMAAMYRTQNFRNLGKDTLGALRELLNRNSQTGEVLNNDKIKKPDIDPNKQENRFDSFIENAETGFINKAGITDNANPYGRPYEERPKIREIGDSTGST</sequence>
<dbReference type="OrthoDB" id="487193at2"/>
<accession>A0A2A2TLI5</accession>
<gene>
    <name evidence="2" type="ORF">CK510_07775</name>
</gene>
<feature type="region of interest" description="Disordered" evidence="1">
    <location>
        <begin position="627"/>
        <end position="653"/>
    </location>
</feature>
<dbReference type="AlphaFoldDB" id="A0A2A2TLI5"/>
<organism evidence="2 3">
    <name type="scientific">Brunnivagina elsteri CCALA 953</name>
    <dbReference type="NCBI Taxonomy" id="987040"/>
    <lineage>
        <taxon>Bacteria</taxon>
        <taxon>Bacillati</taxon>
        <taxon>Cyanobacteriota</taxon>
        <taxon>Cyanophyceae</taxon>
        <taxon>Nostocales</taxon>
        <taxon>Calotrichaceae</taxon>
        <taxon>Brunnivagina</taxon>
    </lineage>
</organism>
<evidence type="ECO:0000256" key="1">
    <source>
        <dbReference type="SAM" id="MobiDB-lite"/>
    </source>
</evidence>
<protein>
    <submittedName>
        <fullName evidence="2">Uncharacterized protein</fullName>
    </submittedName>
</protein>
<feature type="compositionally biased region" description="Basic and acidic residues" evidence="1">
    <location>
        <begin position="636"/>
        <end position="647"/>
    </location>
</feature>
<name>A0A2A2TLI5_9CYAN</name>